<feature type="region of interest" description="Disordered" evidence="1">
    <location>
        <begin position="1"/>
        <end position="26"/>
    </location>
</feature>
<sequence length="987" mass="109538">MTAAQTATNVVNAKIPPHKKRCSSELKGRDRIFRNDSLTYYEQWNRQSTVQYKNAYAKWKEKHKMTQNRPTAQQSRAKAPKTAGSSSTAKRSKSNAVKGAKQHVHAPKGKATKKESQKSYHEPLETIRNSGEAAPTVPPGTPSTANEMPVDTNDTDYVDNVKSLCVVDKTEGKAVTFAGQRRRKRDMLERLSVELTIPPSQYWAIVEGVNTVPDAADRTAFLEQTIVEGRTENLPKEGRVLELMPLEAMPGKWTLDMQSNINNCRLDDDYDLLREDWSNKRLVVRHSSHQDVQNISSASSSGYSKATVNPSHHRFTSLMSQGVFLDDDSVSMVFTLSLIAFDGFSSAHECRLSALPVACKTLESLNWKNGLPPKVISIPQLETEIEGTFASQAYKLGIAGGIGLLGCFVDDIANASTDYRIDVFCHDASNQVVGLDVTFRNARTVNPIASASTSLGSATKRPRHAALTSVNLECHLKSLQQRSAESSSEPITQQSDTFIENGDKIRPESENASGQNDGDRCPLNTNSNPASLDGLEQRPSSSPINQSIKAARDMSIHDGSTTQSLKRNDTGTECLSHQDCCDNNFLDLSPPPERPFVGERENDSDVQGQTEDQENVSPTRDAKAKLSYGGKQKSKPNRVSLEPLPNNFSTGLLPNSSAEKEKNARSRNAFITSQKGNAFRLITPSINAPKLNPLAPKSDCSLHNENQVGRKLSPTDGGLHSVFKPTKLDYYTEYSFFSSKSHPLLPGNNAVDVVYHDTDTGEPEFQSTKTEDLVFPSTWKAYLPSLHDVFYGVHDEDDHVEATADVLSTYEPPNPPHSTLDGWLLRLGAFLFPDDDDAQLGTMDGGEFFYTHGWILFQTCCHDVFFGVHDELHYIEVSPEELSSVVMTPLSSGKHAFVYWCAELWDDTPASIDDMEFLFFNWLLAIVCLFAFMPLFQYAADYFLSFDLPHVHNSNDCDPAIVGYWSSFPCEYLPTYLASYFIKFQSS</sequence>
<dbReference type="AlphaFoldDB" id="A0A1Z5K5M5"/>
<feature type="compositionally biased region" description="Basic residues" evidence="1">
    <location>
        <begin position="100"/>
        <end position="111"/>
    </location>
</feature>
<feature type="region of interest" description="Disordered" evidence="1">
    <location>
        <begin position="481"/>
        <end position="572"/>
    </location>
</feature>
<feature type="compositionally biased region" description="Polar residues" evidence="1">
    <location>
        <begin position="67"/>
        <end position="76"/>
    </location>
</feature>
<feature type="region of interest" description="Disordered" evidence="1">
    <location>
        <begin position="61"/>
        <end position="150"/>
    </location>
</feature>
<feature type="compositionally biased region" description="Polar residues" evidence="1">
    <location>
        <begin position="646"/>
        <end position="657"/>
    </location>
</feature>
<reference evidence="3 4" key="1">
    <citation type="journal article" date="2015" name="Plant Cell">
        <title>Oil accumulation by the oleaginous diatom Fistulifera solaris as revealed by the genome and transcriptome.</title>
        <authorList>
            <person name="Tanaka T."/>
            <person name="Maeda Y."/>
            <person name="Veluchamy A."/>
            <person name="Tanaka M."/>
            <person name="Abida H."/>
            <person name="Marechal E."/>
            <person name="Bowler C."/>
            <person name="Muto M."/>
            <person name="Sunaga Y."/>
            <person name="Tanaka M."/>
            <person name="Yoshino T."/>
            <person name="Taniguchi T."/>
            <person name="Fukuda Y."/>
            <person name="Nemoto M."/>
            <person name="Matsumoto M."/>
            <person name="Wong P.S."/>
            <person name="Aburatani S."/>
            <person name="Fujibuchi W."/>
        </authorList>
    </citation>
    <scope>NUCLEOTIDE SEQUENCE [LARGE SCALE GENOMIC DNA]</scope>
    <source>
        <strain evidence="3 4">JPCC DA0580</strain>
    </source>
</reference>
<feature type="compositionally biased region" description="Low complexity" evidence="1">
    <location>
        <begin position="1"/>
        <end position="13"/>
    </location>
</feature>
<feature type="compositionally biased region" description="Polar residues" evidence="1">
    <location>
        <begin position="605"/>
        <end position="618"/>
    </location>
</feature>
<keyword evidence="2" id="KW-0812">Transmembrane</keyword>
<feature type="compositionally biased region" description="Polar residues" evidence="1">
    <location>
        <begin position="538"/>
        <end position="548"/>
    </location>
</feature>
<feature type="region of interest" description="Disordered" evidence="1">
    <location>
        <begin position="585"/>
        <end position="665"/>
    </location>
</feature>
<feature type="compositionally biased region" description="Basic and acidic residues" evidence="1">
    <location>
        <begin position="112"/>
        <end position="125"/>
    </location>
</feature>
<feature type="compositionally biased region" description="Polar residues" evidence="1">
    <location>
        <begin position="558"/>
        <end position="572"/>
    </location>
</feature>
<evidence type="ECO:0000313" key="4">
    <source>
        <dbReference type="Proteomes" id="UP000198406"/>
    </source>
</evidence>
<keyword evidence="2" id="KW-1133">Transmembrane helix</keyword>
<accession>A0A1Z5K5M5</accession>
<evidence type="ECO:0000313" key="3">
    <source>
        <dbReference type="EMBL" id="GAX21537.1"/>
    </source>
</evidence>
<keyword evidence="4" id="KW-1185">Reference proteome</keyword>
<name>A0A1Z5K5M5_FISSO</name>
<dbReference type="EMBL" id="BDSP01000169">
    <property type="protein sequence ID" value="GAX21537.1"/>
    <property type="molecule type" value="Genomic_DNA"/>
</dbReference>
<organism evidence="3 4">
    <name type="scientific">Fistulifera solaris</name>
    <name type="common">Oleaginous diatom</name>
    <dbReference type="NCBI Taxonomy" id="1519565"/>
    <lineage>
        <taxon>Eukaryota</taxon>
        <taxon>Sar</taxon>
        <taxon>Stramenopiles</taxon>
        <taxon>Ochrophyta</taxon>
        <taxon>Bacillariophyta</taxon>
        <taxon>Bacillariophyceae</taxon>
        <taxon>Bacillariophycidae</taxon>
        <taxon>Naviculales</taxon>
        <taxon>Naviculaceae</taxon>
        <taxon>Fistulifera</taxon>
    </lineage>
</organism>
<dbReference type="InParanoid" id="A0A1Z5K5M5"/>
<protein>
    <submittedName>
        <fullName evidence="3">Uncharacterized protein</fullName>
    </submittedName>
</protein>
<gene>
    <name evidence="3" type="ORF">FisN_6Hh427</name>
</gene>
<evidence type="ECO:0000256" key="2">
    <source>
        <dbReference type="SAM" id="Phobius"/>
    </source>
</evidence>
<feature type="compositionally biased region" description="Polar residues" evidence="1">
    <location>
        <begin position="481"/>
        <end position="498"/>
    </location>
</feature>
<comment type="caution">
    <text evidence="3">The sequence shown here is derived from an EMBL/GenBank/DDBJ whole genome shotgun (WGS) entry which is preliminary data.</text>
</comment>
<proteinExistence type="predicted"/>
<keyword evidence="2" id="KW-0472">Membrane</keyword>
<dbReference type="Proteomes" id="UP000198406">
    <property type="component" value="Unassembled WGS sequence"/>
</dbReference>
<feature type="transmembrane region" description="Helical" evidence="2">
    <location>
        <begin position="917"/>
        <end position="936"/>
    </location>
</feature>
<evidence type="ECO:0000256" key="1">
    <source>
        <dbReference type="SAM" id="MobiDB-lite"/>
    </source>
</evidence>